<gene>
    <name evidence="2" type="ORF">HUJ06_023777</name>
</gene>
<evidence type="ECO:0000256" key="1">
    <source>
        <dbReference type="SAM" id="MobiDB-lite"/>
    </source>
</evidence>
<feature type="region of interest" description="Disordered" evidence="1">
    <location>
        <begin position="44"/>
        <end position="84"/>
    </location>
</feature>
<reference evidence="2 3" key="1">
    <citation type="journal article" date="2020" name="Mol. Biol. Evol.">
        <title>Distinct Expression and Methylation Patterns for Genes with Different Fates following a Single Whole-Genome Duplication in Flowering Plants.</title>
        <authorList>
            <person name="Shi T."/>
            <person name="Rahmani R.S."/>
            <person name="Gugger P.F."/>
            <person name="Wang M."/>
            <person name="Li H."/>
            <person name="Zhang Y."/>
            <person name="Li Z."/>
            <person name="Wang Q."/>
            <person name="Van de Peer Y."/>
            <person name="Marchal K."/>
            <person name="Chen J."/>
        </authorList>
    </citation>
    <scope>NUCLEOTIDE SEQUENCE [LARGE SCALE GENOMIC DNA]</scope>
    <source>
        <tissue evidence="2">Leaf</tissue>
    </source>
</reference>
<name>A0A822XL27_NELNU</name>
<feature type="compositionally biased region" description="Polar residues" evidence="1">
    <location>
        <begin position="75"/>
        <end position="84"/>
    </location>
</feature>
<organism evidence="2 3">
    <name type="scientific">Nelumbo nucifera</name>
    <name type="common">Sacred lotus</name>
    <dbReference type="NCBI Taxonomy" id="4432"/>
    <lineage>
        <taxon>Eukaryota</taxon>
        <taxon>Viridiplantae</taxon>
        <taxon>Streptophyta</taxon>
        <taxon>Embryophyta</taxon>
        <taxon>Tracheophyta</taxon>
        <taxon>Spermatophyta</taxon>
        <taxon>Magnoliopsida</taxon>
        <taxon>Proteales</taxon>
        <taxon>Nelumbonaceae</taxon>
        <taxon>Nelumbo</taxon>
    </lineage>
</organism>
<evidence type="ECO:0000313" key="2">
    <source>
        <dbReference type="EMBL" id="DAD22314.1"/>
    </source>
</evidence>
<accession>A0A822XL27</accession>
<dbReference type="EMBL" id="DUZY01000001">
    <property type="protein sequence ID" value="DAD22314.1"/>
    <property type="molecule type" value="Genomic_DNA"/>
</dbReference>
<proteinExistence type="predicted"/>
<keyword evidence="3" id="KW-1185">Reference proteome</keyword>
<feature type="region of interest" description="Disordered" evidence="1">
    <location>
        <begin position="1"/>
        <end position="27"/>
    </location>
</feature>
<feature type="compositionally biased region" description="Basic and acidic residues" evidence="1">
    <location>
        <begin position="1"/>
        <end position="12"/>
    </location>
</feature>
<evidence type="ECO:0000313" key="3">
    <source>
        <dbReference type="Proteomes" id="UP000607653"/>
    </source>
</evidence>
<protein>
    <submittedName>
        <fullName evidence="2">Uncharacterized protein</fullName>
    </submittedName>
</protein>
<comment type="caution">
    <text evidence="2">The sequence shown here is derived from an EMBL/GenBank/DDBJ whole genome shotgun (WGS) entry which is preliminary data.</text>
</comment>
<sequence length="84" mass="10057">MNLKHQEQDIKHQGSGKRAPRTDISSRISVSVSKFKTPTFRRNVETFEEKPRKKREHPREEKKTLIFRKTKEQLKIQQTNIRGK</sequence>
<feature type="compositionally biased region" description="Basic and acidic residues" evidence="1">
    <location>
        <begin position="44"/>
        <end position="74"/>
    </location>
</feature>
<dbReference type="Proteomes" id="UP000607653">
    <property type="component" value="Unassembled WGS sequence"/>
</dbReference>
<dbReference type="AlphaFoldDB" id="A0A822XL27"/>